<accession>A0ABR1S3J8</accession>
<evidence type="ECO:0000313" key="2">
    <source>
        <dbReference type="Proteomes" id="UP001444661"/>
    </source>
</evidence>
<sequence length="146" mass="16018">MSPSSHIAGSLHRVPRVASSLAVFRPSGILLARCPKSPPKLLSANLQRSRIPTETRFHICTSPRLNNGNIDVAGGKSVRVGKRHLTSKHFGNATLGGQEPVTKWLTYLISFPVCLDYFGILDLPPLIQIRLVQEPEEPEKDESETG</sequence>
<gene>
    <name evidence="1" type="ORF">PG993_012326</name>
</gene>
<protein>
    <submittedName>
        <fullName evidence="1">Uncharacterized protein</fullName>
    </submittedName>
</protein>
<dbReference type="EMBL" id="JAQQWK010000011">
    <property type="protein sequence ID" value="KAK8024260.1"/>
    <property type="molecule type" value="Genomic_DNA"/>
</dbReference>
<dbReference type="Proteomes" id="UP001444661">
    <property type="component" value="Unassembled WGS sequence"/>
</dbReference>
<comment type="caution">
    <text evidence="1">The sequence shown here is derived from an EMBL/GenBank/DDBJ whole genome shotgun (WGS) entry which is preliminary data.</text>
</comment>
<evidence type="ECO:0000313" key="1">
    <source>
        <dbReference type="EMBL" id="KAK8024260.1"/>
    </source>
</evidence>
<reference evidence="1 2" key="1">
    <citation type="submission" date="2023-01" db="EMBL/GenBank/DDBJ databases">
        <title>Analysis of 21 Apiospora genomes using comparative genomics revels a genus with tremendous synthesis potential of carbohydrate active enzymes and secondary metabolites.</title>
        <authorList>
            <person name="Sorensen T."/>
        </authorList>
    </citation>
    <scope>NUCLEOTIDE SEQUENCE [LARGE SCALE GENOMIC DNA]</scope>
    <source>
        <strain evidence="1 2">CBS 33761</strain>
    </source>
</reference>
<keyword evidence="2" id="KW-1185">Reference proteome</keyword>
<organism evidence="1 2">
    <name type="scientific">Apiospora rasikravindrae</name>
    <dbReference type="NCBI Taxonomy" id="990691"/>
    <lineage>
        <taxon>Eukaryota</taxon>
        <taxon>Fungi</taxon>
        <taxon>Dikarya</taxon>
        <taxon>Ascomycota</taxon>
        <taxon>Pezizomycotina</taxon>
        <taxon>Sordariomycetes</taxon>
        <taxon>Xylariomycetidae</taxon>
        <taxon>Amphisphaeriales</taxon>
        <taxon>Apiosporaceae</taxon>
        <taxon>Apiospora</taxon>
    </lineage>
</organism>
<name>A0ABR1S3J8_9PEZI</name>
<proteinExistence type="predicted"/>